<evidence type="ECO:0000313" key="1">
    <source>
        <dbReference type="EMBL" id="CRZ11575.1"/>
    </source>
</evidence>
<protein>
    <submittedName>
        <fullName evidence="1">Uncharacterized protein</fullName>
    </submittedName>
</protein>
<dbReference type="AlphaFoldDB" id="A0A0H5RBI1"/>
<accession>A0A0H5RBI1</accession>
<sequence>MNFERKAAARLPNRHKNDELIASAPPKPPHAMVVWNQMSATQLRLVCARLAIDCPTGDITPVGAVELLRAAFGLHVCPPCNLPDFLATPPTGNKDVARRRAIRFRMIMADQTSTSFNSTSSILLSSSEQSVNVQVWGDNDRLLFQGLFRSDHSVGDVAGEIERMVDIHADQMLFQSKTTRALLSPMTILGSTCTAANCTIMTMLAPGHSHQPVCPKAKSKVSILFQNGRWQDLIVGRGVEGSYLARVRSRLIAVKGEGVALRSSEHWQARYCGRIDTLMGLFTNRSRTFNVEASTSREWLKGALVVFGLEREESEEYCQFCMPYLQANPFSVVTFAWMDELDGVIGPVQVDQPFVSLIRICLLIRRSESRLPSTSKPFAVGSIYVRSSTNSVVDLSAVYLNGDGCPIGI</sequence>
<proteinExistence type="predicted"/>
<dbReference type="EMBL" id="HACM01011133">
    <property type="protein sequence ID" value="CRZ11575.1"/>
    <property type="molecule type" value="Transcribed_RNA"/>
</dbReference>
<reference evidence="1" key="1">
    <citation type="submission" date="2015-04" db="EMBL/GenBank/DDBJ databases">
        <title>The genome sequence of the plant pathogenic Rhizarian Plasmodiophora brassicae reveals insights in its biotrophic life cycle and the origin of chitin synthesis.</title>
        <authorList>
            <person name="Schwelm A."/>
            <person name="Fogelqvist J."/>
            <person name="Knaust A."/>
            <person name="Julke S."/>
            <person name="Lilja T."/>
            <person name="Dhandapani V."/>
            <person name="Bonilla-Rosso G."/>
            <person name="Karlsson M."/>
            <person name="Shevchenko A."/>
            <person name="Choi S.R."/>
            <person name="Kim H.G."/>
            <person name="Park J.Y."/>
            <person name="Lim Y.P."/>
            <person name="Ludwig-Muller J."/>
            <person name="Dixelius C."/>
        </authorList>
    </citation>
    <scope>NUCLEOTIDE SEQUENCE</scope>
    <source>
        <tissue evidence="1">Potato root galls</tissue>
    </source>
</reference>
<organism evidence="1">
    <name type="scientific">Spongospora subterranea</name>
    <dbReference type="NCBI Taxonomy" id="70186"/>
    <lineage>
        <taxon>Eukaryota</taxon>
        <taxon>Sar</taxon>
        <taxon>Rhizaria</taxon>
        <taxon>Endomyxa</taxon>
        <taxon>Phytomyxea</taxon>
        <taxon>Plasmodiophorida</taxon>
        <taxon>Plasmodiophoridae</taxon>
        <taxon>Spongospora</taxon>
    </lineage>
</organism>
<name>A0A0H5RBI1_9EUKA</name>